<reference evidence="2 3" key="1">
    <citation type="journal article" date="2023" name="Life. Sci Alliance">
        <title>Evolutionary insights into 3D genome organization and epigenetic landscape of Vigna mungo.</title>
        <authorList>
            <person name="Junaid A."/>
            <person name="Singh B."/>
            <person name="Bhatia S."/>
        </authorList>
    </citation>
    <scope>NUCLEOTIDE SEQUENCE [LARGE SCALE GENOMIC DNA]</scope>
    <source>
        <strain evidence="2">Urdbean</strain>
    </source>
</reference>
<dbReference type="Proteomes" id="UP001374535">
    <property type="component" value="Chromosome 1"/>
</dbReference>
<evidence type="ECO:0000313" key="3">
    <source>
        <dbReference type="Proteomes" id="UP001374535"/>
    </source>
</evidence>
<name>A0AAQ3SA37_VIGMU</name>
<evidence type="ECO:0000256" key="1">
    <source>
        <dbReference type="SAM" id="MobiDB-lite"/>
    </source>
</evidence>
<proteinExistence type="predicted"/>
<keyword evidence="3" id="KW-1185">Reference proteome</keyword>
<dbReference type="AlphaFoldDB" id="A0AAQ3SA37"/>
<gene>
    <name evidence="2" type="ORF">V8G54_001646</name>
</gene>
<feature type="non-terminal residue" evidence="2">
    <location>
        <position position="104"/>
    </location>
</feature>
<protein>
    <submittedName>
        <fullName evidence="2">Uncharacterized protein</fullName>
    </submittedName>
</protein>
<accession>A0AAQ3SA37</accession>
<sequence length="104" mass="11402">PVSASQATPRPQESLLAAASSLSLIKTSPAPRIGYPSRVRVRSRCDASIFSTILPPRSSHNSPGRRSLTSSRYQQRQCPASTPLSPRLPLIWARHNFLQSDLPL</sequence>
<feature type="non-terminal residue" evidence="2">
    <location>
        <position position="1"/>
    </location>
</feature>
<organism evidence="2 3">
    <name type="scientific">Vigna mungo</name>
    <name type="common">Black gram</name>
    <name type="synonym">Phaseolus mungo</name>
    <dbReference type="NCBI Taxonomy" id="3915"/>
    <lineage>
        <taxon>Eukaryota</taxon>
        <taxon>Viridiplantae</taxon>
        <taxon>Streptophyta</taxon>
        <taxon>Embryophyta</taxon>
        <taxon>Tracheophyta</taxon>
        <taxon>Spermatophyta</taxon>
        <taxon>Magnoliopsida</taxon>
        <taxon>eudicotyledons</taxon>
        <taxon>Gunneridae</taxon>
        <taxon>Pentapetalae</taxon>
        <taxon>rosids</taxon>
        <taxon>fabids</taxon>
        <taxon>Fabales</taxon>
        <taxon>Fabaceae</taxon>
        <taxon>Papilionoideae</taxon>
        <taxon>50 kb inversion clade</taxon>
        <taxon>NPAAA clade</taxon>
        <taxon>indigoferoid/millettioid clade</taxon>
        <taxon>Phaseoleae</taxon>
        <taxon>Vigna</taxon>
    </lineage>
</organism>
<feature type="region of interest" description="Disordered" evidence="1">
    <location>
        <begin position="52"/>
        <end position="86"/>
    </location>
</feature>
<dbReference type="EMBL" id="CP144700">
    <property type="protein sequence ID" value="WVZ23102.1"/>
    <property type="molecule type" value="Genomic_DNA"/>
</dbReference>
<evidence type="ECO:0000313" key="2">
    <source>
        <dbReference type="EMBL" id="WVZ23102.1"/>
    </source>
</evidence>
<feature type="compositionally biased region" description="Polar residues" evidence="1">
    <location>
        <begin position="58"/>
        <end position="84"/>
    </location>
</feature>